<dbReference type="Proteomes" id="UP000307749">
    <property type="component" value="Unassembled WGS sequence"/>
</dbReference>
<protein>
    <recommendedName>
        <fullName evidence="1">N-acetyltransferase domain-containing protein</fullName>
    </recommendedName>
</protein>
<dbReference type="InterPro" id="IPR016181">
    <property type="entry name" value="Acyl_CoA_acyltransferase"/>
</dbReference>
<dbReference type="EMBL" id="MWQO01000003">
    <property type="protein sequence ID" value="THD12084.1"/>
    <property type="molecule type" value="Genomic_DNA"/>
</dbReference>
<accession>A0A4S3KUV5</accession>
<dbReference type="PROSITE" id="PS51186">
    <property type="entry name" value="GNAT"/>
    <property type="match status" value="1"/>
</dbReference>
<proteinExistence type="predicted"/>
<sequence>MIAASPCMMEAACLRHRPGRPIDRRRIAPYAGVYNCDVAMHNSAMEMIESRTILDARRHGRPPAPAMQRFAAQAPVHPGDAVPVLTRNGQHALWLRNIHAPDQPALERLFARLTPTEIRRRFLHSLSELPPGAMQRLCAPDGTLEQAWVIASAAQAGMGELHGVGRMFLDTASAGAEFALLVERAEAGQGYGRLLLQSLMQAARHDGMHELWSHVAHDNAAMLHLARAQGGELARVPGDPGVVRVRIPL</sequence>
<gene>
    <name evidence="2" type="ORF">B1806_00565</name>
</gene>
<organism evidence="2 3">
    <name type="scientific">Metallibacterium scheffleri</name>
    <dbReference type="NCBI Taxonomy" id="993689"/>
    <lineage>
        <taxon>Bacteria</taxon>
        <taxon>Pseudomonadati</taxon>
        <taxon>Pseudomonadota</taxon>
        <taxon>Gammaproteobacteria</taxon>
        <taxon>Lysobacterales</taxon>
        <taxon>Rhodanobacteraceae</taxon>
        <taxon>Metallibacterium</taxon>
    </lineage>
</organism>
<dbReference type="InterPro" id="IPR000182">
    <property type="entry name" value="GNAT_dom"/>
</dbReference>
<dbReference type="Gene3D" id="3.40.630.30">
    <property type="match status" value="1"/>
</dbReference>
<keyword evidence="3" id="KW-1185">Reference proteome</keyword>
<dbReference type="SUPFAM" id="SSF55729">
    <property type="entry name" value="Acyl-CoA N-acyltransferases (Nat)"/>
    <property type="match status" value="1"/>
</dbReference>
<dbReference type="STRING" id="993689.GCA_002077135_03191"/>
<dbReference type="GO" id="GO:0016747">
    <property type="term" value="F:acyltransferase activity, transferring groups other than amino-acyl groups"/>
    <property type="evidence" value="ECO:0007669"/>
    <property type="project" value="InterPro"/>
</dbReference>
<dbReference type="OrthoDB" id="9807426at2"/>
<feature type="domain" description="N-acetyltransferase" evidence="1">
    <location>
        <begin position="93"/>
        <end position="249"/>
    </location>
</feature>
<evidence type="ECO:0000313" key="2">
    <source>
        <dbReference type="EMBL" id="THD12084.1"/>
    </source>
</evidence>
<reference evidence="2 3" key="1">
    <citation type="submission" date="2017-02" db="EMBL/GenBank/DDBJ databases">
        <title>Whole genome sequencing of Metallibacterium scheffleri DSM 24874 (T).</title>
        <authorList>
            <person name="Kumar S."/>
            <person name="Patil P."/>
            <person name="Patil P.B."/>
        </authorList>
    </citation>
    <scope>NUCLEOTIDE SEQUENCE [LARGE SCALE GENOMIC DNA]</scope>
    <source>
        <strain evidence="2 3">DSM 24874</strain>
    </source>
</reference>
<dbReference type="Pfam" id="PF00583">
    <property type="entry name" value="Acetyltransf_1"/>
    <property type="match status" value="1"/>
</dbReference>
<name>A0A4S3KUV5_9GAMM</name>
<dbReference type="AlphaFoldDB" id="A0A4S3KUV5"/>
<evidence type="ECO:0000313" key="3">
    <source>
        <dbReference type="Proteomes" id="UP000307749"/>
    </source>
</evidence>
<comment type="caution">
    <text evidence="2">The sequence shown here is derived from an EMBL/GenBank/DDBJ whole genome shotgun (WGS) entry which is preliminary data.</text>
</comment>
<evidence type="ECO:0000259" key="1">
    <source>
        <dbReference type="PROSITE" id="PS51186"/>
    </source>
</evidence>